<evidence type="ECO:0000313" key="1">
    <source>
        <dbReference type="EMBL" id="CAG8551539.1"/>
    </source>
</evidence>
<reference evidence="1" key="1">
    <citation type="submission" date="2021-06" db="EMBL/GenBank/DDBJ databases">
        <authorList>
            <person name="Kallberg Y."/>
            <person name="Tangrot J."/>
            <person name="Rosling A."/>
        </authorList>
    </citation>
    <scope>NUCLEOTIDE SEQUENCE</scope>
    <source>
        <strain evidence="1">CL356</strain>
    </source>
</reference>
<name>A0ACA9LUL2_9GLOM</name>
<comment type="caution">
    <text evidence="1">The sequence shown here is derived from an EMBL/GenBank/DDBJ whole genome shotgun (WGS) entry which is preliminary data.</text>
</comment>
<organism evidence="1 2">
    <name type="scientific">Acaulospora colombiana</name>
    <dbReference type="NCBI Taxonomy" id="27376"/>
    <lineage>
        <taxon>Eukaryota</taxon>
        <taxon>Fungi</taxon>
        <taxon>Fungi incertae sedis</taxon>
        <taxon>Mucoromycota</taxon>
        <taxon>Glomeromycotina</taxon>
        <taxon>Glomeromycetes</taxon>
        <taxon>Diversisporales</taxon>
        <taxon>Acaulosporaceae</taxon>
        <taxon>Acaulospora</taxon>
    </lineage>
</organism>
<dbReference type="Proteomes" id="UP000789525">
    <property type="component" value="Unassembled WGS sequence"/>
</dbReference>
<proteinExistence type="predicted"/>
<gene>
    <name evidence="1" type="ORF">ACOLOM_LOCUS4873</name>
</gene>
<protein>
    <submittedName>
        <fullName evidence="1">15127_t:CDS:1</fullName>
    </submittedName>
</protein>
<keyword evidence="2" id="KW-1185">Reference proteome</keyword>
<evidence type="ECO:0000313" key="2">
    <source>
        <dbReference type="Proteomes" id="UP000789525"/>
    </source>
</evidence>
<sequence length="91" mass="10126">MTATHVAGHTNPHALNATHEVDHTSPPKYHASSDSTCPHHNYSQVKQSHRYLQAQTVISSWENKAIEEAETRPSSSLTINNDIRDVNPEAE</sequence>
<accession>A0ACA9LUL2</accession>
<dbReference type="EMBL" id="CAJVPT010008404">
    <property type="protein sequence ID" value="CAG8551539.1"/>
    <property type="molecule type" value="Genomic_DNA"/>
</dbReference>